<dbReference type="EMBL" id="HG721939">
    <property type="protein sequence ID" value="CDJ60845.1"/>
    <property type="molecule type" value="Genomic_DNA"/>
</dbReference>
<keyword evidence="1" id="KW-0175">Coiled coil</keyword>
<dbReference type="RefSeq" id="XP_013337495.1">
    <property type="nucleotide sequence ID" value="XM_013482041.1"/>
</dbReference>
<proteinExistence type="predicted"/>
<evidence type="ECO:0000313" key="3">
    <source>
        <dbReference type="EMBL" id="CDJ60845.1"/>
    </source>
</evidence>
<feature type="region of interest" description="Disordered" evidence="2">
    <location>
        <begin position="242"/>
        <end position="269"/>
    </location>
</feature>
<feature type="region of interest" description="Disordered" evidence="2">
    <location>
        <begin position="156"/>
        <end position="183"/>
    </location>
</feature>
<dbReference type="VEuPathDB" id="ToxoDB:EMWEY_00035410"/>
<reference evidence="3" key="1">
    <citation type="submission" date="2013-10" db="EMBL/GenBank/DDBJ databases">
        <title>Genomic analysis of the causative agents of coccidiosis in chickens.</title>
        <authorList>
            <person name="Reid A.J."/>
            <person name="Blake D."/>
            <person name="Billington K."/>
            <person name="Browne H."/>
            <person name="Dunn M."/>
            <person name="Hung S."/>
            <person name="Kawahara F."/>
            <person name="Miranda-Saavedra D."/>
            <person name="Mourier T."/>
            <person name="Nagra H."/>
            <person name="Otto T.D."/>
            <person name="Rawlings N."/>
            <person name="Sanchez A."/>
            <person name="Sanders M."/>
            <person name="Subramaniam C."/>
            <person name="Tay Y."/>
            <person name="Dear P."/>
            <person name="Doerig C."/>
            <person name="Gruber A."/>
            <person name="Parkinson J."/>
            <person name="Shirley M."/>
            <person name="Wan K.L."/>
            <person name="Berriman M."/>
            <person name="Tomley F."/>
            <person name="Pain A."/>
        </authorList>
    </citation>
    <scope>NUCLEOTIDE SEQUENCE [LARGE SCALE GENOMIC DNA]</scope>
    <source>
        <strain evidence="3">Weybridge</strain>
    </source>
</reference>
<sequence length="459" mass="49447">MSFAQLSAAASAAADAAYMEDDRRAKKLQKQLRLHIGKLQSLQRMHGTYDPCFLSPHASFDEQQLQQEQDQLQQHALLQRELEASAAAAARLRQVLRQLQVHANAAPSLVEKQQRQQHYQQHAAHSEVLLRELRDAACGQESYLQQQQLEQQQQAEQQQQQQLQHEEGLSTQREQGRVHNAEQHDAELTAPATAAVCPATSSLGSSSRVSTCAASAAGADYPAAETLGASGAAGGAAAEGRWAHSMGKNPPGDRAGVDPSSNALPSAAPGGRAAFEMHAVHAMHTPQPHTSLGPKIGGFLAPLQLQHQLMQATASVPIFIPDSKIAASLVQEKRDNLAKIQRDVKKQANKKLNSQGQQVPPFSVSCVGVLPSAGIQSLYEQMAFFTIEQGSRLGGHQGLGLEQHKLRLIFQVVGQTLEGSRQEAARAAREIATAMRLPLCQKSIGLPASERDCGPVRTA</sequence>
<organism evidence="3 4">
    <name type="scientific">Eimeria maxima</name>
    <name type="common">Coccidian parasite</name>
    <dbReference type="NCBI Taxonomy" id="5804"/>
    <lineage>
        <taxon>Eukaryota</taxon>
        <taxon>Sar</taxon>
        <taxon>Alveolata</taxon>
        <taxon>Apicomplexa</taxon>
        <taxon>Conoidasida</taxon>
        <taxon>Coccidia</taxon>
        <taxon>Eucoccidiorida</taxon>
        <taxon>Eimeriorina</taxon>
        <taxon>Eimeriidae</taxon>
        <taxon>Eimeria</taxon>
    </lineage>
</organism>
<dbReference type="OMA" id="DAAYMED"/>
<dbReference type="GeneID" id="25337527"/>
<gene>
    <name evidence="3" type="ORF">EMWEY_00035410</name>
</gene>
<accession>U6MGS2</accession>
<feature type="coiled-coil region" evidence="1">
    <location>
        <begin position="25"/>
        <end position="85"/>
    </location>
</feature>
<reference evidence="3" key="2">
    <citation type="submission" date="2013-10" db="EMBL/GenBank/DDBJ databases">
        <authorList>
            <person name="Aslett M."/>
        </authorList>
    </citation>
    <scope>NUCLEOTIDE SEQUENCE [LARGE SCALE GENOMIC DNA]</scope>
    <source>
        <strain evidence="3">Weybridge</strain>
    </source>
</reference>
<keyword evidence="4" id="KW-1185">Reference proteome</keyword>
<dbReference type="OrthoDB" id="348625at2759"/>
<dbReference type="Proteomes" id="UP000030763">
    <property type="component" value="Unassembled WGS sequence"/>
</dbReference>
<evidence type="ECO:0000313" key="4">
    <source>
        <dbReference type="Proteomes" id="UP000030763"/>
    </source>
</evidence>
<evidence type="ECO:0000256" key="2">
    <source>
        <dbReference type="SAM" id="MobiDB-lite"/>
    </source>
</evidence>
<name>U6MGS2_EIMMA</name>
<evidence type="ECO:0000256" key="1">
    <source>
        <dbReference type="SAM" id="Coils"/>
    </source>
</evidence>
<dbReference type="AlphaFoldDB" id="U6MGS2"/>
<protein>
    <submittedName>
        <fullName evidence="3">Uncharacterized protein</fullName>
    </submittedName>
</protein>
<feature type="compositionally biased region" description="Basic and acidic residues" evidence="2">
    <location>
        <begin position="164"/>
        <end position="183"/>
    </location>
</feature>